<dbReference type="InterPro" id="IPR017850">
    <property type="entry name" value="Alkaline_phosphatase_core_sf"/>
</dbReference>
<comment type="subcellular location">
    <subcellularLocation>
        <location evidence="1">Cell membrane</location>
        <topology evidence="1">Multi-pass membrane protein</topology>
    </subcellularLocation>
</comment>
<dbReference type="Pfam" id="PF00884">
    <property type="entry name" value="Sulfatase"/>
    <property type="match status" value="1"/>
</dbReference>
<dbReference type="PANTHER" id="PTHR47371:SF3">
    <property type="entry name" value="PHOSPHOGLYCEROL TRANSFERASE I"/>
    <property type="match status" value="1"/>
</dbReference>
<feature type="transmembrane region" description="Helical" evidence="7">
    <location>
        <begin position="95"/>
        <end position="115"/>
    </location>
</feature>
<feature type="transmembrane region" description="Helical" evidence="7">
    <location>
        <begin position="147"/>
        <end position="169"/>
    </location>
</feature>
<feature type="transmembrane region" description="Helical" evidence="7">
    <location>
        <begin position="189"/>
        <end position="210"/>
    </location>
</feature>
<sequence length="701" mass="80005">MNESRFTVFLRQLQTDLKGFAWFNVLFFLFRVAFILIFGSRLAQGLFSADTFTSLWLGLRMSLKTSGFIMLIGAVLSTVPKLFFPGWKADSKRYYWYALCNFLFTLLFFGRIPYYRIFNSGYNLMLINGKNDDIYAIFMTAIQEYGLLWRLPLALILAACLCVVLKKWLGTPTHTFVTHSRKETLGKSVLILAGITVFWVFVRFGGAFGYTHSVNWENVSRLRSNLLNEAVLDDGQALYRVHSMHKRMKKSREVTFTEEELRQMIATTGGNPDGATIDEAYRRTITEEKMQTQPRHIVMVLGESYAQWPFLPQFDSVGIYLTEKGRKFAASPRSMQTQYMLSHGGGTMPAVNGFVSGLPDTGIYLNYEKASYEETYGTGIGAVMKQLGYKTVFWYGGFGTWQNVGPFVRSQQFDEFRDATSFAGYKGGNAWGVPDKILFDNAANYIKQHKNEKIFHLILTTSNHPPYTIDLKAAGFDSNRVKENLPDTIPDDPNTLNELGHFWYADHVMGEFIEETEKEIPESLFVITGDHGERFSFAKEMDLQSISSIPCIFYGKGIDPSWLPEKQFGSALQVAPTLAVLVGRKGDTYSSLVPDLLQKQNFVFNHYLWGDAEGIYEQKMKQEEQDMPDTEQGYFEKVKLLADGLYEEKIKPVTDWFHAATTTPEPGRILIDKDMSDADRDHVVLLRRIAVWRILKGNRIK</sequence>
<reference evidence="10" key="1">
    <citation type="submission" date="2016-10" db="EMBL/GenBank/DDBJ databases">
        <authorList>
            <person name="Varghese N."/>
            <person name="Submissions S."/>
        </authorList>
    </citation>
    <scope>NUCLEOTIDE SEQUENCE [LARGE SCALE GENOMIC DNA]</scope>
    <source>
        <strain evidence="10">DSM 11005</strain>
    </source>
</reference>
<dbReference type="Proteomes" id="UP000198943">
    <property type="component" value="Unassembled WGS sequence"/>
</dbReference>
<keyword evidence="9" id="KW-0808">Transferase</keyword>
<organism evidence="9 10">
    <name type="scientific">Succiniclasticum ruminis</name>
    <dbReference type="NCBI Taxonomy" id="40841"/>
    <lineage>
        <taxon>Bacteria</taxon>
        <taxon>Bacillati</taxon>
        <taxon>Bacillota</taxon>
        <taxon>Negativicutes</taxon>
        <taxon>Acidaminococcales</taxon>
        <taxon>Acidaminococcaceae</taxon>
        <taxon>Succiniclasticum</taxon>
    </lineage>
</organism>
<feature type="transmembrane region" description="Helical" evidence="7">
    <location>
        <begin position="21"/>
        <end position="43"/>
    </location>
</feature>
<dbReference type="GO" id="GO:0016740">
    <property type="term" value="F:transferase activity"/>
    <property type="evidence" value="ECO:0007669"/>
    <property type="project" value="UniProtKB-KW"/>
</dbReference>
<proteinExistence type="predicted"/>
<dbReference type="OrthoDB" id="9777768at2"/>
<evidence type="ECO:0000256" key="2">
    <source>
        <dbReference type="ARBA" id="ARBA00004936"/>
    </source>
</evidence>
<evidence type="ECO:0000313" key="9">
    <source>
        <dbReference type="EMBL" id="SDB95198.1"/>
    </source>
</evidence>
<dbReference type="GO" id="GO:0005886">
    <property type="term" value="C:plasma membrane"/>
    <property type="evidence" value="ECO:0007669"/>
    <property type="project" value="UniProtKB-SubCell"/>
</dbReference>
<gene>
    <name evidence="9" type="ORF">SAMN04487864_10179</name>
</gene>
<dbReference type="RefSeq" id="WP_143005917.1">
    <property type="nucleotide sequence ID" value="NZ_FMYW01000001.1"/>
</dbReference>
<feature type="transmembrane region" description="Helical" evidence="7">
    <location>
        <begin position="63"/>
        <end position="83"/>
    </location>
</feature>
<evidence type="ECO:0000256" key="3">
    <source>
        <dbReference type="ARBA" id="ARBA00022475"/>
    </source>
</evidence>
<dbReference type="Gene3D" id="3.40.720.10">
    <property type="entry name" value="Alkaline Phosphatase, subunit A"/>
    <property type="match status" value="1"/>
</dbReference>
<evidence type="ECO:0000256" key="4">
    <source>
        <dbReference type="ARBA" id="ARBA00022692"/>
    </source>
</evidence>
<comment type="pathway">
    <text evidence="2">Cell wall biogenesis; lipoteichoic acid biosynthesis.</text>
</comment>
<accession>A0A1G6HM50</accession>
<dbReference type="SUPFAM" id="SSF53649">
    <property type="entry name" value="Alkaline phosphatase-like"/>
    <property type="match status" value="1"/>
</dbReference>
<evidence type="ECO:0000256" key="7">
    <source>
        <dbReference type="SAM" id="Phobius"/>
    </source>
</evidence>
<name>A0A1G6HM50_9FIRM</name>
<keyword evidence="4 7" id="KW-0812">Transmembrane</keyword>
<evidence type="ECO:0000256" key="6">
    <source>
        <dbReference type="ARBA" id="ARBA00023136"/>
    </source>
</evidence>
<protein>
    <submittedName>
        <fullName evidence="9">Phosphoglycerol transferase MdoB</fullName>
    </submittedName>
</protein>
<keyword evidence="3" id="KW-1003">Cell membrane</keyword>
<dbReference type="PANTHER" id="PTHR47371">
    <property type="entry name" value="LIPOTEICHOIC ACID SYNTHASE"/>
    <property type="match status" value="1"/>
</dbReference>
<dbReference type="EMBL" id="FMYW01000001">
    <property type="protein sequence ID" value="SDB95198.1"/>
    <property type="molecule type" value="Genomic_DNA"/>
</dbReference>
<evidence type="ECO:0000256" key="1">
    <source>
        <dbReference type="ARBA" id="ARBA00004651"/>
    </source>
</evidence>
<keyword evidence="6 7" id="KW-0472">Membrane</keyword>
<evidence type="ECO:0000256" key="5">
    <source>
        <dbReference type="ARBA" id="ARBA00022989"/>
    </source>
</evidence>
<evidence type="ECO:0000313" key="10">
    <source>
        <dbReference type="Proteomes" id="UP000198943"/>
    </source>
</evidence>
<keyword evidence="10" id="KW-1185">Reference proteome</keyword>
<dbReference type="InterPro" id="IPR000917">
    <property type="entry name" value="Sulfatase_N"/>
</dbReference>
<dbReference type="InterPro" id="IPR050448">
    <property type="entry name" value="OpgB/LTA_synthase_biosynth"/>
</dbReference>
<evidence type="ECO:0000259" key="8">
    <source>
        <dbReference type="Pfam" id="PF00884"/>
    </source>
</evidence>
<keyword evidence="5 7" id="KW-1133">Transmembrane helix</keyword>
<dbReference type="AlphaFoldDB" id="A0A1G6HM50"/>
<dbReference type="CDD" id="cd16015">
    <property type="entry name" value="LTA_synthase"/>
    <property type="match status" value="1"/>
</dbReference>
<feature type="domain" description="Sulfatase N-terminal" evidence="8">
    <location>
        <begin position="296"/>
        <end position="583"/>
    </location>
</feature>